<dbReference type="GeneTree" id="ENSGT00860000135956"/>
<dbReference type="Proteomes" id="UP000694415">
    <property type="component" value="Unplaced"/>
</dbReference>
<sequence length="82" mass="9220">MSTVLIGKVSPLRSRKPQPAWPRCLLRFPPWFDFALFSAFQLMRGKKRKEDMVKAKALWIDQAAAAPTHAPRKNSGPGDDQG</sequence>
<dbReference type="Ensembl" id="ENSMSIT00000041294.1">
    <property type="protein sequence ID" value="ENSMSIP00000032734.1"/>
    <property type="gene ID" value="ENSMSIG00000027414.1"/>
</dbReference>
<dbReference type="AlphaFoldDB" id="A0A8C6I7X9"/>
<evidence type="ECO:0000313" key="1">
    <source>
        <dbReference type="Ensembl" id="ENSMSIP00000032734.1"/>
    </source>
</evidence>
<reference evidence="1" key="2">
    <citation type="submission" date="2025-09" db="UniProtKB">
        <authorList>
            <consortium name="Ensembl"/>
        </authorList>
    </citation>
    <scope>IDENTIFICATION</scope>
</reference>
<protein>
    <submittedName>
        <fullName evidence="1">RIKEN cDNA 9230102O04 gene</fullName>
    </submittedName>
</protein>
<proteinExistence type="predicted"/>
<reference evidence="1" key="1">
    <citation type="submission" date="2025-08" db="UniProtKB">
        <authorList>
            <consortium name="Ensembl"/>
        </authorList>
    </citation>
    <scope>IDENTIFICATION</scope>
</reference>
<name>A0A8C6I7X9_MUSSI</name>
<keyword evidence="2" id="KW-1185">Reference proteome</keyword>
<evidence type="ECO:0000313" key="2">
    <source>
        <dbReference type="Proteomes" id="UP000694415"/>
    </source>
</evidence>
<organism evidence="1 2">
    <name type="scientific">Mus spicilegus</name>
    <name type="common">Mound-building mouse</name>
    <dbReference type="NCBI Taxonomy" id="10103"/>
    <lineage>
        <taxon>Eukaryota</taxon>
        <taxon>Metazoa</taxon>
        <taxon>Chordata</taxon>
        <taxon>Craniata</taxon>
        <taxon>Vertebrata</taxon>
        <taxon>Euteleostomi</taxon>
        <taxon>Mammalia</taxon>
        <taxon>Eutheria</taxon>
        <taxon>Euarchontoglires</taxon>
        <taxon>Glires</taxon>
        <taxon>Rodentia</taxon>
        <taxon>Myomorpha</taxon>
        <taxon>Muroidea</taxon>
        <taxon>Muridae</taxon>
        <taxon>Murinae</taxon>
        <taxon>Mus</taxon>
        <taxon>Mus</taxon>
    </lineage>
</organism>
<accession>A0A8C6I7X9</accession>